<reference evidence="1" key="1">
    <citation type="submission" date="2023-10" db="EMBL/GenBank/DDBJ databases">
        <title>Genome assemblies of two species of porcelain crab, Petrolisthes cinctipes and Petrolisthes manimaculis (Anomura: Porcellanidae).</title>
        <authorList>
            <person name="Angst P."/>
        </authorList>
    </citation>
    <scope>NUCLEOTIDE SEQUENCE</scope>
    <source>
        <strain evidence="1">PB745_01</strain>
        <tissue evidence="1">Gill</tissue>
    </source>
</reference>
<comment type="caution">
    <text evidence="1">The sequence shown here is derived from an EMBL/GenBank/DDBJ whole genome shotgun (WGS) entry which is preliminary data.</text>
</comment>
<dbReference type="EMBL" id="JAWQEG010000940">
    <property type="protein sequence ID" value="KAK3883903.1"/>
    <property type="molecule type" value="Genomic_DNA"/>
</dbReference>
<evidence type="ECO:0000313" key="1">
    <source>
        <dbReference type="EMBL" id="KAK3883903.1"/>
    </source>
</evidence>
<protein>
    <submittedName>
        <fullName evidence="1">Uncharacterized protein</fullName>
    </submittedName>
</protein>
<dbReference type="AlphaFoldDB" id="A0AAE1G054"/>
<keyword evidence="2" id="KW-1185">Reference proteome</keyword>
<name>A0AAE1G054_PETCI</name>
<sequence length="94" mass="10646">MLTETCSATEWASGIQRRRGLIPHLTTTRPQDHPIVQDLLGRLQRRLTPLQWLTNNSLGISIPEARTIYIAFIRSVVDYLSPALIQLPRATPET</sequence>
<proteinExistence type="predicted"/>
<accession>A0AAE1G054</accession>
<organism evidence="1 2">
    <name type="scientific">Petrolisthes cinctipes</name>
    <name type="common">Flat porcelain crab</name>
    <dbReference type="NCBI Taxonomy" id="88211"/>
    <lineage>
        <taxon>Eukaryota</taxon>
        <taxon>Metazoa</taxon>
        <taxon>Ecdysozoa</taxon>
        <taxon>Arthropoda</taxon>
        <taxon>Crustacea</taxon>
        <taxon>Multicrustacea</taxon>
        <taxon>Malacostraca</taxon>
        <taxon>Eumalacostraca</taxon>
        <taxon>Eucarida</taxon>
        <taxon>Decapoda</taxon>
        <taxon>Pleocyemata</taxon>
        <taxon>Anomura</taxon>
        <taxon>Galatheoidea</taxon>
        <taxon>Porcellanidae</taxon>
        <taxon>Petrolisthes</taxon>
    </lineage>
</organism>
<dbReference type="Proteomes" id="UP001286313">
    <property type="component" value="Unassembled WGS sequence"/>
</dbReference>
<gene>
    <name evidence="1" type="ORF">Pcinc_011805</name>
</gene>
<evidence type="ECO:0000313" key="2">
    <source>
        <dbReference type="Proteomes" id="UP001286313"/>
    </source>
</evidence>